<keyword evidence="2" id="KW-1185">Reference proteome</keyword>
<comment type="caution">
    <text evidence="1">The sequence shown here is derived from an EMBL/GenBank/DDBJ whole genome shotgun (WGS) entry which is preliminary data.</text>
</comment>
<accession>A0ABY2SNY4</accession>
<proteinExistence type="predicted"/>
<sequence>MLRQGEIAPAVLARVQRRRQFATWATQSLQRLLTGRSDRTGKPPRAPSTLERWLRRRRWVPHVAGRIIGVGFRSETPRSSFHPRHRG</sequence>
<protein>
    <submittedName>
        <fullName evidence="1">Uncharacterized protein</fullName>
    </submittedName>
</protein>
<organism evidence="1 2">
    <name type="scientific">Martelella alba</name>
    <dbReference type="NCBI Taxonomy" id="2590451"/>
    <lineage>
        <taxon>Bacteria</taxon>
        <taxon>Pseudomonadati</taxon>
        <taxon>Pseudomonadota</taxon>
        <taxon>Alphaproteobacteria</taxon>
        <taxon>Hyphomicrobiales</taxon>
        <taxon>Aurantimonadaceae</taxon>
        <taxon>Martelella</taxon>
    </lineage>
</organism>
<gene>
    <name evidence="1" type="ORF">FCN80_04605</name>
</gene>
<dbReference type="EMBL" id="SZPQ01000003">
    <property type="protein sequence ID" value="TKI07731.1"/>
    <property type="molecule type" value="Genomic_DNA"/>
</dbReference>
<reference evidence="1 2" key="1">
    <citation type="submission" date="2019-04" db="EMBL/GenBank/DDBJ databases">
        <authorList>
            <person name="Li M."/>
            <person name="Gao C."/>
        </authorList>
    </citation>
    <scope>NUCLEOTIDE SEQUENCE [LARGE SCALE GENOMIC DNA]</scope>
    <source>
        <strain evidence="1 2">BGMRC 2031</strain>
    </source>
</reference>
<name>A0ABY2SNY4_9HYPH</name>
<dbReference type="Proteomes" id="UP000305202">
    <property type="component" value="Unassembled WGS sequence"/>
</dbReference>
<evidence type="ECO:0000313" key="2">
    <source>
        <dbReference type="Proteomes" id="UP000305202"/>
    </source>
</evidence>
<evidence type="ECO:0000313" key="1">
    <source>
        <dbReference type="EMBL" id="TKI07731.1"/>
    </source>
</evidence>